<organism evidence="1 2">
    <name type="scientific">Maritimibacter dapengensis</name>
    <dbReference type="NCBI Taxonomy" id="2836868"/>
    <lineage>
        <taxon>Bacteria</taxon>
        <taxon>Pseudomonadati</taxon>
        <taxon>Pseudomonadota</taxon>
        <taxon>Alphaproteobacteria</taxon>
        <taxon>Rhodobacterales</taxon>
        <taxon>Roseobacteraceae</taxon>
        <taxon>Maritimibacter</taxon>
    </lineage>
</organism>
<dbReference type="EMBL" id="JAHUZE010000002">
    <property type="protein sequence ID" value="MBV7379255.1"/>
    <property type="molecule type" value="Genomic_DNA"/>
</dbReference>
<name>A0ABS6T1Y8_9RHOB</name>
<dbReference type="Proteomes" id="UP000756530">
    <property type="component" value="Unassembled WGS sequence"/>
</dbReference>
<dbReference type="RefSeq" id="WP_218392397.1">
    <property type="nucleotide sequence ID" value="NZ_JAHUZE010000002.1"/>
</dbReference>
<keyword evidence="2" id="KW-1185">Reference proteome</keyword>
<protein>
    <submittedName>
        <fullName evidence="1">Uncharacterized protein</fullName>
    </submittedName>
</protein>
<gene>
    <name evidence="1" type="ORF">KJP28_09970</name>
</gene>
<sequence length="146" mass="16382">MPGSYTILPDRGLVYVRYEGHITLDEAQAMFLDYTRNPDSHPGQKQLIDLSRVTNWERDFIKLMRMQAEKAAVFLGDRSDFMMILYAPTPRTQEVGRHFVASWEGVPGMVVSLQHDEAGALAILGQPETRIDDLLADAEGVNAEST</sequence>
<proteinExistence type="predicted"/>
<accession>A0ABS6T1Y8</accession>
<reference evidence="1 2" key="1">
    <citation type="submission" date="2021-05" db="EMBL/GenBank/DDBJ databases">
        <title>Culturable bacteria isolated from Daya Bay.</title>
        <authorList>
            <person name="Zheng W."/>
            <person name="Yu S."/>
            <person name="Huang Y."/>
        </authorList>
    </citation>
    <scope>NUCLEOTIDE SEQUENCE [LARGE SCALE GENOMIC DNA]</scope>
    <source>
        <strain evidence="1 2">DP4N28-5</strain>
    </source>
</reference>
<comment type="caution">
    <text evidence="1">The sequence shown here is derived from an EMBL/GenBank/DDBJ whole genome shotgun (WGS) entry which is preliminary data.</text>
</comment>
<evidence type="ECO:0000313" key="1">
    <source>
        <dbReference type="EMBL" id="MBV7379255.1"/>
    </source>
</evidence>
<evidence type="ECO:0000313" key="2">
    <source>
        <dbReference type="Proteomes" id="UP000756530"/>
    </source>
</evidence>